<keyword evidence="2" id="KW-0472">Membrane</keyword>
<evidence type="ECO:0000313" key="4">
    <source>
        <dbReference type="Proteomes" id="UP000502136"/>
    </source>
</evidence>
<keyword evidence="2" id="KW-0812">Transmembrane</keyword>
<protein>
    <submittedName>
        <fullName evidence="3">Uncharacterized protein</fullName>
    </submittedName>
</protein>
<dbReference type="RefSeq" id="WP_168907829.1">
    <property type="nucleotide sequence ID" value="NZ_CP051428.1"/>
</dbReference>
<evidence type="ECO:0000256" key="2">
    <source>
        <dbReference type="SAM" id="Phobius"/>
    </source>
</evidence>
<dbReference type="AlphaFoldDB" id="A0A6H2GXV3"/>
<feature type="region of interest" description="Disordered" evidence="1">
    <location>
        <begin position="94"/>
        <end position="136"/>
    </location>
</feature>
<feature type="transmembrane region" description="Helical" evidence="2">
    <location>
        <begin position="34"/>
        <end position="54"/>
    </location>
</feature>
<evidence type="ECO:0000313" key="3">
    <source>
        <dbReference type="EMBL" id="QJC52263.1"/>
    </source>
</evidence>
<reference evidence="3 4" key="1">
    <citation type="submission" date="2020-04" db="EMBL/GenBank/DDBJ databases">
        <title>Novel Paenibacillus strain UniB2 isolated from commercial digestive syrup.</title>
        <authorList>
            <person name="Thorat V."/>
            <person name="Kirdat K."/>
            <person name="Tiwarekar B."/>
            <person name="Yadav A."/>
        </authorList>
    </citation>
    <scope>NUCLEOTIDE SEQUENCE [LARGE SCALE GENOMIC DNA]</scope>
    <source>
        <strain evidence="3 4">UniB2</strain>
    </source>
</reference>
<proteinExistence type="predicted"/>
<sequence length="152" mass="16359">MVGSWRINGWIAAGGALLTLVLNAGRNPWDVGGVRALAAAAAFWLLAYALRFLLTFTLPDPASAAGADESYAGRGAALDLEAAGSEELEELLREGWKAPDGERVHGQREPHAVREEAGSFQRLSPPQLSAAREQPAEQDLLQAVRQWNSEDK</sequence>
<keyword evidence="2" id="KW-1133">Transmembrane helix</keyword>
<dbReference type="Proteomes" id="UP000502136">
    <property type="component" value="Chromosome"/>
</dbReference>
<dbReference type="KEGG" id="palr:HGI30_12295"/>
<feature type="compositionally biased region" description="Basic and acidic residues" evidence="1">
    <location>
        <begin position="94"/>
        <end position="117"/>
    </location>
</feature>
<organism evidence="3 4">
    <name type="scientific">Paenibacillus albicereus</name>
    <dbReference type="NCBI Taxonomy" id="2726185"/>
    <lineage>
        <taxon>Bacteria</taxon>
        <taxon>Bacillati</taxon>
        <taxon>Bacillota</taxon>
        <taxon>Bacilli</taxon>
        <taxon>Bacillales</taxon>
        <taxon>Paenibacillaceae</taxon>
        <taxon>Paenibacillus</taxon>
    </lineage>
</organism>
<accession>A0A6H2GXV3</accession>
<dbReference type="EMBL" id="CP051428">
    <property type="protein sequence ID" value="QJC52263.1"/>
    <property type="molecule type" value="Genomic_DNA"/>
</dbReference>
<keyword evidence="4" id="KW-1185">Reference proteome</keyword>
<evidence type="ECO:0000256" key="1">
    <source>
        <dbReference type="SAM" id="MobiDB-lite"/>
    </source>
</evidence>
<name>A0A6H2GXV3_9BACL</name>
<gene>
    <name evidence="3" type="ORF">HGI30_12295</name>
</gene>